<gene>
    <name evidence="10" type="ORF">DEO72_LG10g1786</name>
</gene>
<evidence type="ECO:0000256" key="5">
    <source>
        <dbReference type="ARBA" id="ARBA00023136"/>
    </source>
</evidence>
<dbReference type="GO" id="GO:0008289">
    <property type="term" value="F:lipid binding"/>
    <property type="evidence" value="ECO:0007669"/>
    <property type="project" value="UniProtKB-KW"/>
</dbReference>
<dbReference type="PROSITE" id="PS50004">
    <property type="entry name" value="C2"/>
    <property type="match status" value="1"/>
</dbReference>
<dbReference type="EMBL" id="CP039354">
    <property type="protein sequence ID" value="QCE10556.1"/>
    <property type="molecule type" value="Genomic_DNA"/>
</dbReference>
<feature type="compositionally biased region" description="Basic and acidic residues" evidence="6">
    <location>
        <begin position="1011"/>
        <end position="1044"/>
    </location>
</feature>
<evidence type="ECO:0000259" key="8">
    <source>
        <dbReference type="PROSITE" id="PS50004"/>
    </source>
</evidence>
<feature type="domain" description="SMP-LTD" evidence="9">
    <location>
        <begin position="382"/>
        <end position="575"/>
    </location>
</feature>
<keyword evidence="7" id="KW-0812">Transmembrane</keyword>
<feature type="region of interest" description="Disordered" evidence="6">
    <location>
        <begin position="729"/>
        <end position="749"/>
    </location>
</feature>
<feature type="transmembrane region" description="Helical" evidence="7">
    <location>
        <begin position="342"/>
        <end position="359"/>
    </location>
</feature>
<evidence type="ECO:0000256" key="7">
    <source>
        <dbReference type="SAM" id="Phobius"/>
    </source>
</evidence>
<dbReference type="InterPro" id="IPR000008">
    <property type="entry name" value="C2_dom"/>
</dbReference>
<feature type="compositionally biased region" description="Basic and acidic residues" evidence="6">
    <location>
        <begin position="788"/>
        <end position="798"/>
    </location>
</feature>
<dbReference type="InterPro" id="IPR052847">
    <property type="entry name" value="Ext_Synaptotagmin/KAHRP-like"/>
</dbReference>
<dbReference type="Proteomes" id="UP000501690">
    <property type="component" value="Linkage Group LG10"/>
</dbReference>
<proteinExistence type="predicted"/>
<organism evidence="10 11">
    <name type="scientific">Vigna unguiculata</name>
    <name type="common">Cowpea</name>
    <dbReference type="NCBI Taxonomy" id="3917"/>
    <lineage>
        <taxon>Eukaryota</taxon>
        <taxon>Viridiplantae</taxon>
        <taxon>Streptophyta</taxon>
        <taxon>Embryophyta</taxon>
        <taxon>Tracheophyta</taxon>
        <taxon>Spermatophyta</taxon>
        <taxon>Magnoliopsida</taxon>
        <taxon>eudicotyledons</taxon>
        <taxon>Gunneridae</taxon>
        <taxon>Pentapetalae</taxon>
        <taxon>rosids</taxon>
        <taxon>fabids</taxon>
        <taxon>Fabales</taxon>
        <taxon>Fabaceae</taxon>
        <taxon>Papilionoideae</taxon>
        <taxon>50 kb inversion clade</taxon>
        <taxon>NPAAA clade</taxon>
        <taxon>indigoferoid/millettioid clade</taxon>
        <taxon>Phaseoleae</taxon>
        <taxon>Vigna</taxon>
    </lineage>
</organism>
<keyword evidence="3" id="KW-0445">Lipid transport</keyword>
<evidence type="ECO:0000256" key="4">
    <source>
        <dbReference type="ARBA" id="ARBA00023121"/>
    </source>
</evidence>
<dbReference type="Pfam" id="PF25669">
    <property type="entry name" value="SMP_MUG190-like"/>
    <property type="match status" value="2"/>
</dbReference>
<feature type="domain" description="SMP-LTD" evidence="9">
    <location>
        <begin position="71"/>
        <end position="264"/>
    </location>
</feature>
<dbReference type="InterPro" id="IPR031468">
    <property type="entry name" value="SMP_LBD"/>
</dbReference>
<feature type="region of interest" description="Disordered" evidence="6">
    <location>
        <begin position="887"/>
        <end position="910"/>
    </location>
</feature>
<evidence type="ECO:0000256" key="3">
    <source>
        <dbReference type="ARBA" id="ARBA00023055"/>
    </source>
</evidence>
<dbReference type="InterPro" id="IPR035892">
    <property type="entry name" value="C2_domain_sf"/>
</dbReference>
<dbReference type="SMART" id="SM00239">
    <property type="entry name" value="C2"/>
    <property type="match status" value="1"/>
</dbReference>
<feature type="domain" description="C2" evidence="8">
    <location>
        <begin position="580"/>
        <end position="694"/>
    </location>
</feature>
<feature type="transmembrane region" description="Helical" evidence="7">
    <location>
        <begin position="7"/>
        <end position="25"/>
    </location>
</feature>
<keyword evidence="4" id="KW-0446">Lipid-binding</keyword>
<dbReference type="CDD" id="cd21669">
    <property type="entry name" value="SMP_SF"/>
    <property type="match status" value="2"/>
</dbReference>
<keyword evidence="2" id="KW-0813">Transport</keyword>
<dbReference type="Gene3D" id="2.60.40.150">
    <property type="entry name" value="C2 domain"/>
    <property type="match status" value="1"/>
</dbReference>
<dbReference type="SUPFAM" id="SSF49562">
    <property type="entry name" value="C2 domain (Calcium/lipid-binding domain, CaLB)"/>
    <property type="match status" value="1"/>
</dbReference>
<evidence type="ECO:0000313" key="11">
    <source>
        <dbReference type="Proteomes" id="UP000501690"/>
    </source>
</evidence>
<accession>A0A4D6N9Y9</accession>
<dbReference type="PANTHER" id="PTHR47042">
    <property type="entry name" value="C2 DOMAIN-CONTAINING PROTEIN-LIKE"/>
    <property type="match status" value="1"/>
</dbReference>
<dbReference type="CDD" id="cd00030">
    <property type="entry name" value="C2"/>
    <property type="match status" value="1"/>
</dbReference>
<dbReference type="GO" id="GO:0006869">
    <property type="term" value="P:lipid transport"/>
    <property type="evidence" value="ECO:0007669"/>
    <property type="project" value="UniProtKB-KW"/>
</dbReference>
<keyword evidence="5 7" id="KW-0472">Membrane</keyword>
<feature type="region of interest" description="Disordered" evidence="6">
    <location>
        <begin position="771"/>
        <end position="834"/>
    </location>
</feature>
<feature type="compositionally biased region" description="Low complexity" evidence="6">
    <location>
        <begin position="895"/>
        <end position="906"/>
    </location>
</feature>
<comment type="subcellular location">
    <subcellularLocation>
        <location evidence="1">Membrane</location>
    </subcellularLocation>
</comment>
<sequence>MDMTEISILHHVGIVLIAIWILSALNSCHSVVYFVALIYLFLVHERFVTRLRKKLQFEERKQANQRRVLSDSETVRWLNHAVENIWPICMEHIASQKILFPIIPWFLEKYKPWTAKEAVVQHLYLGRNPPMFTEIRVLRQTEDDHLVLELGMNFLSADDMSAILAVKLRKRLGFGMWAKLHITGMHIEGKILVGVKFLPTWPFLGRLRVCFVEPPYFQMTVKPIFTHGLDVTELPGIAGWLDKLLSIAFEQTLVEPNMLVVDVEKFVSPQQECWFSVDEMEPVAYAKVEVIEATDMKPSDLNGYPLPMILGMDMTEISILHHVGIVLIAIWILSALNSCHSVVYFVALIYLFLVHERFVTRLRKKLQFEERKQANQRRVLSDSETVRWLNHAVENIWPICMEHIASQKILFPIIPWFLEKYKPWTAKEAVVQHLYLGRNPPMFTEIRVLRQTEDDHLVLELGMNFLSADDMSAILAVKLRKRLGFGMWAKLHITGMHIEGKILVGVKFLPTWPFLGRLRVCFVEPPYFQMTVKPIFTHGLDVTELPGIAGWLDKLLSIAFEQTLVEPNMLVVDVEKFVSPQQECWFSVDEMEPVAYAKVEVIEATDMKPSDLNGLADPYVKGHMGGYRFRTKIQRKTLTPKWHEEFKIPIITWESDNVLVIAVRDKDHFYDDILGDCSVNINDFRDGQRHDIWLQLENMKMGRLRLAITILEANGKENMEFEVRKNSFGAHNTADNSSPSHVPPENSQKLADNYEPIDIEGQKETGVWVHHPGSEVSQKWKPRKGKSRRLDTEIRGESNDLVGSGRSTESGSLNNDSSSSDNNPEEKHRLRSFRRGLHKIGSVFHRNKGGEEPVQEDTLSPRDNIRAMNSKGMIGVKFVMDENISDFPTPKVQEEGGSIEESGSEIPAKGNAKDVAKNFLKQAAGKSARGFKQVISCKSRKSKDESQALPERVNESDSSDDESPKVERISVGSEAMAPGSNGSPNSKVHVVQTVPSNTHEDNEAPMNVANVKDDPEKASSPERSSKEFVKSDELEHVKEEIVGR</sequence>
<protein>
    <submittedName>
        <fullName evidence="10">Rab11 family-interacting protein 1/2/5</fullName>
    </submittedName>
</protein>
<reference evidence="10 11" key="1">
    <citation type="submission" date="2019-04" db="EMBL/GenBank/DDBJ databases">
        <title>An improved genome assembly and genetic linkage map for asparagus bean, Vigna unguiculata ssp. sesquipedialis.</title>
        <authorList>
            <person name="Xia Q."/>
            <person name="Zhang R."/>
            <person name="Dong Y."/>
        </authorList>
    </citation>
    <scope>NUCLEOTIDE SEQUENCE [LARGE SCALE GENOMIC DNA]</scope>
    <source>
        <tissue evidence="10">Leaf</tissue>
    </source>
</reference>
<dbReference type="GO" id="GO:0016020">
    <property type="term" value="C:membrane"/>
    <property type="evidence" value="ECO:0007669"/>
    <property type="project" value="UniProtKB-SubCell"/>
</dbReference>
<keyword evidence="11" id="KW-1185">Reference proteome</keyword>
<evidence type="ECO:0000256" key="1">
    <source>
        <dbReference type="ARBA" id="ARBA00004370"/>
    </source>
</evidence>
<dbReference type="AlphaFoldDB" id="A0A4D6N9Y9"/>
<feature type="region of interest" description="Disordered" evidence="6">
    <location>
        <begin position="923"/>
        <end position="1044"/>
    </location>
</feature>
<dbReference type="Pfam" id="PF00168">
    <property type="entry name" value="C2"/>
    <property type="match status" value="1"/>
</dbReference>
<name>A0A4D6N9Y9_VIGUN</name>
<evidence type="ECO:0000313" key="10">
    <source>
        <dbReference type="EMBL" id="QCE10556.1"/>
    </source>
</evidence>
<keyword evidence="7" id="KW-1133">Transmembrane helix</keyword>
<evidence type="ECO:0000259" key="9">
    <source>
        <dbReference type="PROSITE" id="PS51847"/>
    </source>
</evidence>
<feature type="transmembrane region" description="Helical" evidence="7">
    <location>
        <begin position="317"/>
        <end position="336"/>
    </location>
</feature>
<dbReference type="PROSITE" id="PS51847">
    <property type="entry name" value="SMP"/>
    <property type="match status" value="2"/>
</dbReference>
<evidence type="ECO:0000256" key="6">
    <source>
        <dbReference type="SAM" id="MobiDB-lite"/>
    </source>
</evidence>
<evidence type="ECO:0000256" key="2">
    <source>
        <dbReference type="ARBA" id="ARBA00022448"/>
    </source>
</evidence>
<dbReference type="PANTHER" id="PTHR47042:SF4">
    <property type="entry name" value="OS02G0313700 PROTEIN"/>
    <property type="match status" value="1"/>
</dbReference>